<protein>
    <submittedName>
        <fullName evidence="2">Uncharacterized protein</fullName>
    </submittedName>
</protein>
<organism evidence="2">
    <name type="scientific">marine metagenome</name>
    <dbReference type="NCBI Taxonomy" id="408172"/>
    <lineage>
        <taxon>unclassified sequences</taxon>
        <taxon>metagenomes</taxon>
        <taxon>ecological metagenomes</taxon>
    </lineage>
</organism>
<sequence>MGHANGLGQVLKSIGLQQPQQTPMDAAQKDAPGFDITVV</sequence>
<gene>
    <name evidence="2" type="ORF">METZ01_LOCUS346205</name>
</gene>
<name>A0A382R9X2_9ZZZZ</name>
<proteinExistence type="predicted"/>
<dbReference type="EMBL" id="UINC01119493">
    <property type="protein sequence ID" value="SVC93351.1"/>
    <property type="molecule type" value="Genomic_DNA"/>
</dbReference>
<feature type="non-terminal residue" evidence="2">
    <location>
        <position position="39"/>
    </location>
</feature>
<reference evidence="2" key="1">
    <citation type="submission" date="2018-05" db="EMBL/GenBank/DDBJ databases">
        <authorList>
            <person name="Lanie J.A."/>
            <person name="Ng W.-L."/>
            <person name="Kazmierczak K.M."/>
            <person name="Andrzejewski T.M."/>
            <person name="Davidsen T.M."/>
            <person name="Wayne K.J."/>
            <person name="Tettelin H."/>
            <person name="Glass J.I."/>
            <person name="Rusch D."/>
            <person name="Podicherti R."/>
            <person name="Tsui H.-C.T."/>
            <person name="Winkler M.E."/>
        </authorList>
    </citation>
    <scope>NUCLEOTIDE SEQUENCE</scope>
</reference>
<evidence type="ECO:0000256" key="1">
    <source>
        <dbReference type="SAM" id="MobiDB-lite"/>
    </source>
</evidence>
<evidence type="ECO:0000313" key="2">
    <source>
        <dbReference type="EMBL" id="SVC93351.1"/>
    </source>
</evidence>
<dbReference type="AlphaFoldDB" id="A0A382R9X2"/>
<accession>A0A382R9X2</accession>
<feature type="region of interest" description="Disordered" evidence="1">
    <location>
        <begin position="1"/>
        <end position="39"/>
    </location>
</feature>